<protein>
    <recommendedName>
        <fullName evidence="3">DUF4440 domain-containing protein</fullName>
    </recommendedName>
</protein>
<evidence type="ECO:0000313" key="1">
    <source>
        <dbReference type="EMBL" id="BBX94127.1"/>
    </source>
</evidence>
<name>A0ABN5ZJ25_9MYCO</name>
<dbReference type="Proteomes" id="UP000466683">
    <property type="component" value="Chromosome"/>
</dbReference>
<dbReference type="InterPro" id="IPR032710">
    <property type="entry name" value="NTF2-like_dom_sf"/>
</dbReference>
<dbReference type="SUPFAM" id="SSF54427">
    <property type="entry name" value="NTF2-like"/>
    <property type="match status" value="1"/>
</dbReference>
<reference evidence="1 2" key="1">
    <citation type="journal article" date="2019" name="Emerg. Microbes Infect.">
        <title>Comprehensive subspecies identification of 175 nontuberculous mycobacteria species based on 7547 genomic profiles.</title>
        <authorList>
            <person name="Matsumoto Y."/>
            <person name="Kinjo T."/>
            <person name="Motooka D."/>
            <person name="Nabeya D."/>
            <person name="Jung N."/>
            <person name="Uechi K."/>
            <person name="Horii T."/>
            <person name="Iida T."/>
            <person name="Fujita J."/>
            <person name="Nakamura S."/>
        </authorList>
    </citation>
    <scope>NUCLEOTIDE SEQUENCE [LARGE SCALE GENOMIC DNA]</scope>
    <source>
        <strain evidence="1 2">JCM 15653</strain>
    </source>
</reference>
<accession>A0ABN5ZJ25</accession>
<evidence type="ECO:0008006" key="3">
    <source>
        <dbReference type="Google" id="ProtNLM"/>
    </source>
</evidence>
<keyword evidence="2" id="KW-1185">Reference proteome</keyword>
<evidence type="ECO:0000313" key="2">
    <source>
        <dbReference type="Proteomes" id="UP000466683"/>
    </source>
</evidence>
<proteinExistence type="predicted"/>
<sequence length="156" mass="17750">MSEYRVNDPDAIAEVLAEYPRMRHAITTRDYAALVDLHDREFLGTELPGHLITADEHIATTMNSRNLQMEFFDLRVKTFGDIALCWGKQSLKGHLEPDDPGTSPAVAQLVEDEGVFWSMLVVWRRTGGRWRMLSYQVTPLPDISRHGLRGRSGRQA</sequence>
<organism evidence="1 2">
    <name type="scientific">Mycolicibacterium boenickei</name>
    <dbReference type="NCBI Taxonomy" id="146017"/>
    <lineage>
        <taxon>Bacteria</taxon>
        <taxon>Bacillati</taxon>
        <taxon>Actinomycetota</taxon>
        <taxon>Actinomycetes</taxon>
        <taxon>Mycobacteriales</taxon>
        <taxon>Mycobacteriaceae</taxon>
        <taxon>Mycolicibacterium</taxon>
    </lineage>
</organism>
<dbReference type="RefSeq" id="WP_234815573.1">
    <property type="nucleotide sequence ID" value="NZ_AP022579.1"/>
</dbReference>
<gene>
    <name evidence="1" type="ORF">MBOE_57760</name>
</gene>
<dbReference type="Gene3D" id="3.10.450.50">
    <property type="match status" value="1"/>
</dbReference>
<dbReference type="EMBL" id="AP022579">
    <property type="protein sequence ID" value="BBX94127.1"/>
    <property type="molecule type" value="Genomic_DNA"/>
</dbReference>